<dbReference type="AlphaFoldDB" id="A0A1W2EI73"/>
<keyword evidence="1" id="KW-0472">Membrane</keyword>
<keyword evidence="3" id="KW-1185">Reference proteome</keyword>
<proteinExistence type="predicted"/>
<protein>
    <submittedName>
        <fullName evidence="2">Uncharacterized protein</fullName>
    </submittedName>
</protein>
<feature type="transmembrane region" description="Helical" evidence="1">
    <location>
        <begin position="51"/>
        <end position="73"/>
    </location>
</feature>
<evidence type="ECO:0000256" key="1">
    <source>
        <dbReference type="SAM" id="Phobius"/>
    </source>
</evidence>
<evidence type="ECO:0000313" key="3">
    <source>
        <dbReference type="Proteomes" id="UP000192656"/>
    </source>
</evidence>
<organism evidence="2 3">
    <name type="scientific">Fulvimarina manganoxydans</name>
    <dbReference type="NCBI Taxonomy" id="937218"/>
    <lineage>
        <taxon>Bacteria</taxon>
        <taxon>Pseudomonadati</taxon>
        <taxon>Pseudomonadota</taxon>
        <taxon>Alphaproteobacteria</taxon>
        <taxon>Hyphomicrobiales</taxon>
        <taxon>Aurantimonadaceae</taxon>
        <taxon>Fulvimarina</taxon>
    </lineage>
</organism>
<dbReference type="Proteomes" id="UP000192656">
    <property type="component" value="Unassembled WGS sequence"/>
</dbReference>
<dbReference type="EMBL" id="FWXR01000026">
    <property type="protein sequence ID" value="SMD09391.1"/>
    <property type="molecule type" value="Genomic_DNA"/>
</dbReference>
<evidence type="ECO:0000313" key="2">
    <source>
        <dbReference type="EMBL" id="SMD09391.1"/>
    </source>
</evidence>
<reference evidence="2 3" key="1">
    <citation type="submission" date="2017-04" db="EMBL/GenBank/DDBJ databases">
        <authorList>
            <person name="Afonso C.L."/>
            <person name="Miller P.J."/>
            <person name="Scott M.A."/>
            <person name="Spackman E."/>
            <person name="Goraichik I."/>
            <person name="Dimitrov K.M."/>
            <person name="Suarez D.L."/>
            <person name="Swayne D.E."/>
        </authorList>
    </citation>
    <scope>NUCLEOTIDE SEQUENCE [LARGE SCALE GENOMIC DNA]</scope>
    <source>
        <strain evidence="2 3">CGMCC 1.10972</strain>
    </source>
</reference>
<sequence>MAIPIDRISLEANSDRFPMALELIAAITLAFGVAGLVLLARKLSGGRIPKIALPASIACALIAFAVWGDYSWASRTEGALPERLTVIDELPQSNLWRPWTYVVPVTERIVAVDRGGAMRNEALPGTVLVDLVFMERRAATRQLPMLVDCQGNRSAIVSDPAALSPESVADLDWAPLPADSRLAPAVCTA</sequence>
<keyword evidence="1" id="KW-1133">Transmembrane helix</keyword>
<keyword evidence="1" id="KW-0812">Transmembrane</keyword>
<gene>
    <name evidence="2" type="ORF">SAMN06297251_12612</name>
</gene>
<dbReference type="OrthoDB" id="8601734at2"/>
<dbReference type="RefSeq" id="WP_084412263.1">
    <property type="nucleotide sequence ID" value="NZ_FWXR01000026.1"/>
</dbReference>
<dbReference type="STRING" id="937218.SAMN06297251_12612"/>
<name>A0A1W2EI73_9HYPH</name>
<feature type="transmembrane region" description="Helical" evidence="1">
    <location>
        <begin position="20"/>
        <end position="39"/>
    </location>
</feature>
<accession>A0A1W2EI73</accession>